<dbReference type="SMART" id="SM00360">
    <property type="entry name" value="RRM"/>
    <property type="match status" value="1"/>
</dbReference>
<sequence length="405" mass="45108">MDKLRDNDTIDDDEWYAGLGVVPISTDKTGSEDRGQKETIGEEKPAQTFDNIAIEEENQRVQDSTMHVDGDELDDAGGLILADEVNSRSYHSLPYVKATVNSGVQSKCQKSLMMSRKDRVIFLGPPPELSERAPVDISSGGVVTRVGSIIVISNLMWWINDIQIRELAMEFGTLRAIRIIERPKDGRSLGICLIEYVNPESSPKALQGISASFAKKYDGRPLYVVPLPLHGELHVALDHIVPHWSRGGIINEDILAMICQLVGVDIQTAGLEIQPETGTIVGFVQPRFADYASYYFPDGTPSWFPPLYVEALRHIKDMIPPAKLANRLHTNKSNSGRNGRNNNAISTNNAESEIEDREDSVSNEGSNPKRASPNYISRSARANRAGAVYDEEDRDRGFRNRRDYR</sequence>
<keyword evidence="5" id="KW-1185">Reference proteome</keyword>
<reference evidence="4 5" key="1">
    <citation type="submission" date="2016-10" db="EMBL/GenBank/DDBJ databases">
        <title>Reductive evolution of mitochondrial metabolism and differential evolution of invasion-related proteins in Cryptosporidium.</title>
        <authorList>
            <person name="Liu S."/>
            <person name="Roellig D.M."/>
            <person name="Guo Y."/>
            <person name="Li N."/>
            <person name="Frace M.A."/>
            <person name="Tang K."/>
            <person name="Zhang L."/>
            <person name="Feng Y."/>
            <person name="Xiao L."/>
        </authorList>
    </citation>
    <scope>NUCLEOTIDE SEQUENCE [LARGE SCALE GENOMIC DNA]</scope>
    <source>
        <strain evidence="4">30847</strain>
    </source>
</reference>
<dbReference type="InterPro" id="IPR000504">
    <property type="entry name" value="RRM_dom"/>
</dbReference>
<dbReference type="SUPFAM" id="SSF54928">
    <property type="entry name" value="RNA-binding domain, RBD"/>
    <property type="match status" value="1"/>
</dbReference>
<dbReference type="EMBL" id="LRBS01000003">
    <property type="protein sequence ID" value="OII78286.1"/>
    <property type="molecule type" value="Genomic_DNA"/>
</dbReference>
<comment type="caution">
    <text evidence="4">The sequence shown here is derived from an EMBL/GenBank/DDBJ whole genome shotgun (WGS) entry which is preliminary data.</text>
</comment>
<dbReference type="Pfam" id="PF00076">
    <property type="entry name" value="RRM_1"/>
    <property type="match status" value="1"/>
</dbReference>
<evidence type="ECO:0000256" key="2">
    <source>
        <dbReference type="SAM" id="MobiDB-lite"/>
    </source>
</evidence>
<dbReference type="InterPro" id="IPR035979">
    <property type="entry name" value="RBD_domain_sf"/>
</dbReference>
<dbReference type="AlphaFoldDB" id="A0A1J4MVW2"/>
<evidence type="ECO:0000313" key="4">
    <source>
        <dbReference type="EMBL" id="OII78286.1"/>
    </source>
</evidence>
<gene>
    <name evidence="4" type="ORF">cand_035110</name>
</gene>
<dbReference type="GeneID" id="92367695"/>
<name>A0A1J4MVW2_9CRYT</name>
<proteinExistence type="predicted"/>
<dbReference type="OrthoDB" id="344054at2759"/>
<feature type="non-terminal residue" evidence="4">
    <location>
        <position position="405"/>
    </location>
</feature>
<dbReference type="Proteomes" id="UP000186804">
    <property type="component" value="Unassembled WGS sequence"/>
</dbReference>
<feature type="domain" description="RRM" evidence="3">
    <location>
        <begin position="148"/>
        <end position="224"/>
    </location>
</feature>
<protein>
    <submittedName>
        <fullName evidence="4">RNA recognition family protein</fullName>
    </submittedName>
</protein>
<dbReference type="CDD" id="cd00590">
    <property type="entry name" value="RRM_SF"/>
    <property type="match status" value="1"/>
</dbReference>
<dbReference type="Gene3D" id="3.30.70.330">
    <property type="match status" value="1"/>
</dbReference>
<evidence type="ECO:0000259" key="3">
    <source>
        <dbReference type="PROSITE" id="PS50102"/>
    </source>
</evidence>
<feature type="compositionally biased region" description="Basic and acidic residues" evidence="2">
    <location>
        <begin position="29"/>
        <end position="45"/>
    </location>
</feature>
<evidence type="ECO:0000313" key="5">
    <source>
        <dbReference type="Proteomes" id="UP000186804"/>
    </source>
</evidence>
<feature type="region of interest" description="Disordered" evidence="2">
    <location>
        <begin position="22"/>
        <end position="45"/>
    </location>
</feature>
<keyword evidence="1" id="KW-0694">RNA-binding</keyword>
<dbReference type="RefSeq" id="XP_067070132.1">
    <property type="nucleotide sequence ID" value="XM_067213737.1"/>
</dbReference>
<feature type="compositionally biased region" description="Basic and acidic residues" evidence="2">
    <location>
        <begin position="394"/>
        <end position="405"/>
    </location>
</feature>
<feature type="compositionally biased region" description="Low complexity" evidence="2">
    <location>
        <begin position="333"/>
        <end position="343"/>
    </location>
</feature>
<feature type="region of interest" description="Disordered" evidence="2">
    <location>
        <begin position="328"/>
        <end position="405"/>
    </location>
</feature>
<evidence type="ECO:0000256" key="1">
    <source>
        <dbReference type="PROSITE-ProRule" id="PRU00176"/>
    </source>
</evidence>
<dbReference type="PROSITE" id="PS50102">
    <property type="entry name" value="RRM"/>
    <property type="match status" value="1"/>
</dbReference>
<accession>A0A1J4MVW2</accession>
<organism evidence="4 5">
    <name type="scientific">Cryptosporidium andersoni</name>
    <dbReference type="NCBI Taxonomy" id="117008"/>
    <lineage>
        <taxon>Eukaryota</taxon>
        <taxon>Sar</taxon>
        <taxon>Alveolata</taxon>
        <taxon>Apicomplexa</taxon>
        <taxon>Conoidasida</taxon>
        <taxon>Coccidia</taxon>
        <taxon>Eucoccidiorida</taxon>
        <taxon>Eimeriorina</taxon>
        <taxon>Cryptosporidiidae</taxon>
        <taxon>Cryptosporidium</taxon>
    </lineage>
</organism>
<dbReference type="InterPro" id="IPR012677">
    <property type="entry name" value="Nucleotide-bd_a/b_plait_sf"/>
</dbReference>
<dbReference type="GO" id="GO:0003723">
    <property type="term" value="F:RNA binding"/>
    <property type="evidence" value="ECO:0007669"/>
    <property type="project" value="UniProtKB-UniRule"/>
</dbReference>
<dbReference type="VEuPathDB" id="CryptoDB:cand_035110"/>